<keyword evidence="1" id="KW-0732">Signal</keyword>
<evidence type="ECO:0000313" key="2">
    <source>
        <dbReference type="EMBL" id="QYR52601.1"/>
    </source>
</evidence>
<dbReference type="EMBL" id="CP080544">
    <property type="protein sequence ID" value="QYR52601.1"/>
    <property type="molecule type" value="Genomic_DNA"/>
</dbReference>
<dbReference type="Proteomes" id="UP000824755">
    <property type="component" value="Chromosome"/>
</dbReference>
<feature type="chain" id="PRO_5046366581" evidence="1">
    <location>
        <begin position="25"/>
        <end position="282"/>
    </location>
</feature>
<reference evidence="2 3" key="1">
    <citation type="submission" date="2021-08" db="EMBL/GenBank/DDBJ databases">
        <title>Lysobacter sp. strain CJ11 Genome sequencing and assembly.</title>
        <authorList>
            <person name="Kim I."/>
        </authorList>
    </citation>
    <scope>NUCLEOTIDE SEQUENCE [LARGE SCALE GENOMIC DNA]</scope>
    <source>
        <strain evidence="2 3">CJ11</strain>
    </source>
</reference>
<proteinExistence type="predicted"/>
<protein>
    <submittedName>
        <fullName evidence="2">DUF3108 domain-containing protein</fullName>
    </submittedName>
</protein>
<sequence length="282" mass="30428">MKPLPARSMVAIAALCAGTGLAYAQQQAAPKDAVPVSSAPTTQTTPANPVVLEPEKQILVTGQPRALQGFQSNYQVYRKGSLAGTAMMQVVRLGPNRWRVDLGIRGTKGLAGFAALNSQQSTVFDQVGTRYVPVSQSTVLKTVLSSDKIVGTYNWQTQQARWTGDIKKSRQLPVALQPGDMNLLLVNLAVVRDARPGQALNYRLVDRGRAKPIHFLAAAAQETLKVGEDGFQALPVRRTGVSADESLTVWVSEGVPTPIRMLLVQDDVGELDLQLASYKVIQ</sequence>
<accession>A0ABX8WP80</accession>
<dbReference type="RefSeq" id="WP_220379386.1">
    <property type="nucleotide sequence ID" value="NZ_CP080544.1"/>
</dbReference>
<evidence type="ECO:0000256" key="1">
    <source>
        <dbReference type="SAM" id="SignalP"/>
    </source>
</evidence>
<name>A0ABX8WP80_9GAMM</name>
<feature type="signal peptide" evidence="1">
    <location>
        <begin position="1"/>
        <end position="24"/>
    </location>
</feature>
<organism evidence="2 3">
    <name type="scientific">Lysobacter soyae</name>
    <dbReference type="NCBI Taxonomy" id="2764185"/>
    <lineage>
        <taxon>Bacteria</taxon>
        <taxon>Pseudomonadati</taxon>
        <taxon>Pseudomonadota</taxon>
        <taxon>Gammaproteobacteria</taxon>
        <taxon>Lysobacterales</taxon>
        <taxon>Lysobacteraceae</taxon>
        <taxon>Lysobacter</taxon>
    </lineage>
</organism>
<gene>
    <name evidence="2" type="ORF">H8L67_08405</name>
</gene>
<keyword evidence="3" id="KW-1185">Reference proteome</keyword>
<evidence type="ECO:0000313" key="3">
    <source>
        <dbReference type="Proteomes" id="UP000824755"/>
    </source>
</evidence>